<dbReference type="Pfam" id="PF14322">
    <property type="entry name" value="SusD-like_3"/>
    <property type="match status" value="1"/>
</dbReference>
<dbReference type="SUPFAM" id="SSF48452">
    <property type="entry name" value="TPR-like"/>
    <property type="match status" value="1"/>
</dbReference>
<evidence type="ECO:0000256" key="1">
    <source>
        <dbReference type="ARBA" id="ARBA00004442"/>
    </source>
</evidence>
<dbReference type="HOGENOM" id="CLU_015553_3_1_10"/>
<evidence type="ECO:0000313" key="9">
    <source>
        <dbReference type="Proteomes" id="UP000002774"/>
    </source>
</evidence>
<dbReference type="eggNOG" id="COG3193">
    <property type="taxonomic scope" value="Bacteria"/>
</dbReference>
<reference evidence="8" key="1">
    <citation type="submission" date="2011-09" db="EMBL/GenBank/DDBJ databases">
        <title>The permanent draft genome of Mucilaginibacter paludis DSM 18603.</title>
        <authorList>
            <consortium name="US DOE Joint Genome Institute (JGI-PGF)"/>
            <person name="Lucas S."/>
            <person name="Han J."/>
            <person name="Lapidus A."/>
            <person name="Bruce D."/>
            <person name="Goodwin L."/>
            <person name="Pitluck S."/>
            <person name="Peters L."/>
            <person name="Kyrpides N."/>
            <person name="Mavromatis K."/>
            <person name="Ivanova N."/>
            <person name="Mikhailova N."/>
            <person name="Held B."/>
            <person name="Detter J.C."/>
            <person name="Tapia R."/>
            <person name="Han C."/>
            <person name="Land M."/>
            <person name="Hauser L."/>
            <person name="Markowitz V."/>
            <person name="Cheng J.-F."/>
            <person name="Hugenholtz P."/>
            <person name="Woyke T."/>
            <person name="Wu D."/>
            <person name="Tindall B."/>
            <person name="Brambilla E."/>
            <person name="Klenk H.-P."/>
            <person name="Eisen J.A."/>
        </authorList>
    </citation>
    <scope>NUCLEOTIDE SEQUENCE [LARGE SCALE GENOMIC DNA]</scope>
    <source>
        <strain evidence="8">DSM 18603</strain>
    </source>
</reference>
<dbReference type="InterPro" id="IPR033985">
    <property type="entry name" value="SusD-like_N"/>
</dbReference>
<dbReference type="STRING" id="714943.Mucpa_1853"/>
<feature type="domain" description="SusD-like N-terminal" evidence="7">
    <location>
        <begin position="71"/>
        <end position="244"/>
    </location>
</feature>
<protein>
    <submittedName>
        <fullName evidence="8">RagB/SusD domain-containing protein</fullName>
    </submittedName>
</protein>
<dbReference type="InterPro" id="IPR011990">
    <property type="entry name" value="TPR-like_helical_dom_sf"/>
</dbReference>
<dbReference type="EMBL" id="CM001403">
    <property type="protein sequence ID" value="EHQ26005.1"/>
    <property type="molecule type" value="Genomic_DNA"/>
</dbReference>
<dbReference type="Proteomes" id="UP000002774">
    <property type="component" value="Chromosome"/>
</dbReference>
<sequence>MTTTHLNRLLCSGSKKSTNSDVKNRVLFFLYLLIALLTTGCKKLVELDPPKTESVPSAVFGTDASAGTAMTGLYASLINSSSPYTTIGYLGSLSADESDPTNAYSFYLDFGTNTLTPDNGNIQNLWSGMYATIFQANSIIENIQASKGMSDAAKLRYTGEAEFVRALSHYYLTNFLGPVPVITTTDVKTNVAAGRSDTVTVYKQIIADLVDAQKNLPVDYTSYNNRRDRANQGAAAALLAKAYLATGDNAGAERAASAVISNSLYSLQTGGNIDKVFLKDSPETIWAINPEKSTGHTLTTDATYYGTSSLYGALYGPQYVLLPGLINSFESGDLRKTHWINTFNYQGTDYYYGAKYKDYNPNQKPSEYDVVLRLSEQYLIRAEARVKQGNIGGAQSDLNIVRSRAGLGNTTASTSKDLIDAVLQERQHELFLEFASRWFDLKRTGRANGILGALKASTWKPTAVLYPLPIEEVKKAPQLTQNPGY</sequence>
<comment type="subcellular location">
    <subcellularLocation>
        <location evidence="1">Cell outer membrane</location>
    </subcellularLocation>
</comment>
<keyword evidence="3" id="KW-0732">Signal</keyword>
<feature type="domain" description="RagB/SusD" evidence="6">
    <location>
        <begin position="350"/>
        <end position="485"/>
    </location>
</feature>
<evidence type="ECO:0000256" key="5">
    <source>
        <dbReference type="ARBA" id="ARBA00023237"/>
    </source>
</evidence>
<gene>
    <name evidence="8" type="ORF">Mucpa_1853</name>
</gene>
<keyword evidence="4" id="KW-0472">Membrane</keyword>
<dbReference type="Gene3D" id="1.25.40.390">
    <property type="match status" value="1"/>
</dbReference>
<dbReference type="RefSeq" id="WP_008505940.1">
    <property type="nucleotide sequence ID" value="NZ_CM001403.1"/>
</dbReference>
<proteinExistence type="inferred from homology"/>
<dbReference type="Pfam" id="PF07980">
    <property type="entry name" value="SusD_RagB"/>
    <property type="match status" value="1"/>
</dbReference>
<keyword evidence="9" id="KW-1185">Reference proteome</keyword>
<comment type="similarity">
    <text evidence="2">Belongs to the SusD family.</text>
</comment>
<evidence type="ECO:0000259" key="6">
    <source>
        <dbReference type="Pfam" id="PF07980"/>
    </source>
</evidence>
<evidence type="ECO:0000256" key="3">
    <source>
        <dbReference type="ARBA" id="ARBA00022729"/>
    </source>
</evidence>
<evidence type="ECO:0000256" key="4">
    <source>
        <dbReference type="ARBA" id="ARBA00023136"/>
    </source>
</evidence>
<evidence type="ECO:0000259" key="7">
    <source>
        <dbReference type="Pfam" id="PF14322"/>
    </source>
</evidence>
<dbReference type="CDD" id="cd08977">
    <property type="entry name" value="SusD"/>
    <property type="match status" value="1"/>
</dbReference>
<dbReference type="InterPro" id="IPR012944">
    <property type="entry name" value="SusD_RagB_dom"/>
</dbReference>
<dbReference type="OrthoDB" id="1097962at2"/>
<dbReference type="GO" id="GO:0009279">
    <property type="term" value="C:cell outer membrane"/>
    <property type="evidence" value="ECO:0007669"/>
    <property type="project" value="UniProtKB-SubCell"/>
</dbReference>
<name>H1YBP2_9SPHI</name>
<organism evidence="8 9">
    <name type="scientific">Mucilaginibacter paludis DSM 18603</name>
    <dbReference type="NCBI Taxonomy" id="714943"/>
    <lineage>
        <taxon>Bacteria</taxon>
        <taxon>Pseudomonadati</taxon>
        <taxon>Bacteroidota</taxon>
        <taxon>Sphingobacteriia</taxon>
        <taxon>Sphingobacteriales</taxon>
        <taxon>Sphingobacteriaceae</taxon>
        <taxon>Mucilaginibacter</taxon>
    </lineage>
</organism>
<dbReference type="AlphaFoldDB" id="H1YBP2"/>
<evidence type="ECO:0000313" key="8">
    <source>
        <dbReference type="EMBL" id="EHQ26005.1"/>
    </source>
</evidence>
<evidence type="ECO:0000256" key="2">
    <source>
        <dbReference type="ARBA" id="ARBA00006275"/>
    </source>
</evidence>
<keyword evidence="5" id="KW-0998">Cell outer membrane</keyword>
<accession>H1YBP2</accession>